<evidence type="ECO:0000313" key="3">
    <source>
        <dbReference type="Proteomes" id="UP000198211"/>
    </source>
</evidence>
<evidence type="ECO:0000256" key="1">
    <source>
        <dbReference type="SAM" id="MobiDB-lite"/>
    </source>
</evidence>
<proteinExistence type="predicted"/>
<feature type="region of interest" description="Disordered" evidence="1">
    <location>
        <begin position="1"/>
        <end position="41"/>
    </location>
</feature>
<protein>
    <submittedName>
        <fullName evidence="2">Uncharacterized protein</fullName>
    </submittedName>
</protein>
<feature type="compositionally biased region" description="Basic and acidic residues" evidence="1">
    <location>
        <begin position="31"/>
        <end position="41"/>
    </location>
</feature>
<dbReference type="EMBL" id="NBNE01007878">
    <property type="protein sequence ID" value="OWZ00119.1"/>
    <property type="molecule type" value="Genomic_DNA"/>
</dbReference>
<comment type="caution">
    <text evidence="2">The sequence shown here is derived from an EMBL/GenBank/DDBJ whole genome shotgun (WGS) entry which is preliminary data.</text>
</comment>
<keyword evidence="3" id="KW-1185">Reference proteome</keyword>
<dbReference type="AlphaFoldDB" id="A0A225V545"/>
<sequence length="178" mass="20683">MSKVENTHEDGGRGRGRGKMSRQSRRTRGLQPEEQKPLEVIEKEARARRAVAREEKKIPSSAQETVDLTAVDDAEASENPVVPNLVKLYVDDQVRRWEQVSLEFVMSPMMFFEVGFKFRNLVPEWFRVSTPKAEVDMMRRVTEELQHLLTVGLLEWQQVTSGVQCRVVFPLDSRNRRR</sequence>
<evidence type="ECO:0000313" key="2">
    <source>
        <dbReference type="EMBL" id="OWZ00119.1"/>
    </source>
</evidence>
<name>A0A225V545_9STRA</name>
<dbReference type="Proteomes" id="UP000198211">
    <property type="component" value="Unassembled WGS sequence"/>
</dbReference>
<feature type="compositionally biased region" description="Basic and acidic residues" evidence="1">
    <location>
        <begin position="1"/>
        <end position="13"/>
    </location>
</feature>
<reference evidence="3" key="1">
    <citation type="submission" date="2017-03" db="EMBL/GenBank/DDBJ databases">
        <title>Phytopthora megakarya and P. palmivora, two closely related causual agents of cacao black pod achieved similar genome size and gene model numbers by different mechanisms.</title>
        <authorList>
            <person name="Ali S."/>
            <person name="Shao J."/>
            <person name="Larry D.J."/>
            <person name="Kronmiller B."/>
            <person name="Shen D."/>
            <person name="Strem M.D."/>
            <person name="Melnick R.L."/>
            <person name="Guiltinan M.J."/>
            <person name="Tyler B.M."/>
            <person name="Meinhardt L.W."/>
            <person name="Bailey B.A."/>
        </authorList>
    </citation>
    <scope>NUCLEOTIDE SEQUENCE [LARGE SCALE GENOMIC DNA]</scope>
    <source>
        <strain evidence="3">zdho120</strain>
    </source>
</reference>
<feature type="compositionally biased region" description="Basic residues" evidence="1">
    <location>
        <begin position="14"/>
        <end position="28"/>
    </location>
</feature>
<gene>
    <name evidence="2" type="ORF">PHMEG_00028766</name>
</gene>
<organism evidence="2 3">
    <name type="scientific">Phytophthora megakarya</name>
    <dbReference type="NCBI Taxonomy" id="4795"/>
    <lineage>
        <taxon>Eukaryota</taxon>
        <taxon>Sar</taxon>
        <taxon>Stramenopiles</taxon>
        <taxon>Oomycota</taxon>
        <taxon>Peronosporomycetes</taxon>
        <taxon>Peronosporales</taxon>
        <taxon>Peronosporaceae</taxon>
        <taxon>Phytophthora</taxon>
    </lineage>
</organism>
<accession>A0A225V545</accession>